<proteinExistence type="inferred from homology"/>
<dbReference type="GO" id="GO:0007021">
    <property type="term" value="P:tubulin complex assembly"/>
    <property type="evidence" value="ECO:0007669"/>
    <property type="project" value="UniProtKB-UniRule"/>
</dbReference>
<keyword evidence="3" id="KW-0206">Cytoskeleton</keyword>
<comment type="subunit">
    <text evidence="3">Supercomplex made of cofactors A to E. Cofactors A and D function by capturing and stabilizing tubulin in a quasi-native conformation. Cofactor E binds to the cofactor D-tubulin complex; interaction with cofactor C then causes the release of tubulin polypeptides that are committed to the native state.</text>
</comment>
<dbReference type="PANTHER" id="PTHR21500">
    <property type="entry name" value="TUBULIN-SPECIFIC CHAPERONE A"/>
    <property type="match status" value="1"/>
</dbReference>
<dbReference type="SUPFAM" id="SSF46988">
    <property type="entry name" value="Tubulin chaperone cofactor A"/>
    <property type="match status" value="1"/>
</dbReference>
<evidence type="ECO:0000256" key="2">
    <source>
        <dbReference type="ARBA" id="ARBA00023186"/>
    </source>
</evidence>
<dbReference type="AlphaFoldDB" id="A0A0L0FGS4"/>
<dbReference type="GO" id="GO:0048487">
    <property type="term" value="F:beta-tubulin binding"/>
    <property type="evidence" value="ECO:0007669"/>
    <property type="project" value="InterPro"/>
</dbReference>
<keyword evidence="3" id="KW-0493">Microtubule</keyword>
<dbReference type="eggNOG" id="KOG3470">
    <property type="taxonomic scope" value="Eukaryota"/>
</dbReference>
<organism evidence="4 5">
    <name type="scientific">Sphaeroforma arctica JP610</name>
    <dbReference type="NCBI Taxonomy" id="667725"/>
    <lineage>
        <taxon>Eukaryota</taxon>
        <taxon>Ichthyosporea</taxon>
        <taxon>Ichthyophonida</taxon>
        <taxon>Sphaeroforma</taxon>
    </lineage>
</organism>
<dbReference type="EMBL" id="KQ243332">
    <property type="protein sequence ID" value="KNC75960.1"/>
    <property type="molecule type" value="Genomic_DNA"/>
</dbReference>
<dbReference type="InterPro" id="IPR004226">
    <property type="entry name" value="TBCA"/>
</dbReference>
<evidence type="ECO:0000256" key="1">
    <source>
        <dbReference type="ARBA" id="ARBA00006806"/>
    </source>
</evidence>
<dbReference type="RefSeq" id="XP_014149862.1">
    <property type="nucleotide sequence ID" value="XM_014294387.1"/>
</dbReference>
<accession>A0A0L0FGS4</accession>
<comment type="similarity">
    <text evidence="1 3">Belongs to the TBCA family.</text>
</comment>
<sequence length="111" mass="12770">MDSTLKAITIQTGVVKRLTRDMRMYTEEEVAEVKIYDQWKADGVDEYKLRQQANVVEETRAMIPHTKNRLDDQIESLAALLLVPGYEDTEQVKTAKEVLLLAQERADMVTK</sequence>
<dbReference type="Proteomes" id="UP000054560">
    <property type="component" value="Unassembled WGS sequence"/>
</dbReference>
<dbReference type="Pfam" id="PF02970">
    <property type="entry name" value="TBCA"/>
    <property type="match status" value="1"/>
</dbReference>
<comment type="subcellular location">
    <subcellularLocation>
        <location evidence="3">Cytoplasm</location>
        <location evidence="3">Cytoskeleton</location>
    </subcellularLocation>
</comment>
<gene>
    <name evidence="4" type="ORF">SARC_11525</name>
</gene>
<keyword evidence="5" id="KW-1185">Reference proteome</keyword>
<keyword evidence="2 3" id="KW-0143">Chaperone</keyword>
<dbReference type="STRING" id="667725.A0A0L0FGS4"/>
<evidence type="ECO:0000313" key="5">
    <source>
        <dbReference type="Proteomes" id="UP000054560"/>
    </source>
</evidence>
<dbReference type="GO" id="GO:0007023">
    <property type="term" value="P:post-chaperonin tubulin folding pathway"/>
    <property type="evidence" value="ECO:0007669"/>
    <property type="project" value="UniProtKB-UniRule"/>
</dbReference>
<evidence type="ECO:0000256" key="3">
    <source>
        <dbReference type="RuleBase" id="RU364030"/>
    </source>
</evidence>
<dbReference type="InterPro" id="IPR036126">
    <property type="entry name" value="TBCA_sf"/>
</dbReference>
<dbReference type="GO" id="GO:0005829">
    <property type="term" value="C:cytosol"/>
    <property type="evidence" value="ECO:0007669"/>
    <property type="project" value="TreeGrafter"/>
</dbReference>
<reference evidence="4 5" key="1">
    <citation type="submission" date="2011-02" db="EMBL/GenBank/DDBJ databases">
        <title>The Genome Sequence of Sphaeroforma arctica JP610.</title>
        <authorList>
            <consortium name="The Broad Institute Genome Sequencing Platform"/>
            <person name="Russ C."/>
            <person name="Cuomo C."/>
            <person name="Young S.K."/>
            <person name="Zeng Q."/>
            <person name="Gargeya S."/>
            <person name="Alvarado L."/>
            <person name="Berlin A."/>
            <person name="Chapman S.B."/>
            <person name="Chen Z."/>
            <person name="Freedman E."/>
            <person name="Gellesch M."/>
            <person name="Goldberg J."/>
            <person name="Griggs A."/>
            <person name="Gujja S."/>
            <person name="Heilman E."/>
            <person name="Heiman D."/>
            <person name="Howarth C."/>
            <person name="Mehta T."/>
            <person name="Neiman D."/>
            <person name="Pearson M."/>
            <person name="Roberts A."/>
            <person name="Saif S."/>
            <person name="Shea T."/>
            <person name="Shenoy N."/>
            <person name="Sisk P."/>
            <person name="Stolte C."/>
            <person name="Sykes S."/>
            <person name="White J."/>
            <person name="Yandava C."/>
            <person name="Burger G."/>
            <person name="Gray M.W."/>
            <person name="Holland P.W.H."/>
            <person name="King N."/>
            <person name="Lang F.B.F."/>
            <person name="Roger A.J."/>
            <person name="Ruiz-Trillo I."/>
            <person name="Haas B."/>
            <person name="Nusbaum C."/>
            <person name="Birren B."/>
        </authorList>
    </citation>
    <scope>NUCLEOTIDE SEQUENCE [LARGE SCALE GENOMIC DNA]</scope>
    <source>
        <strain evidence="4 5">JP610</strain>
    </source>
</reference>
<name>A0A0L0FGS4_9EUKA</name>
<dbReference type="Gene3D" id="1.20.58.90">
    <property type="match status" value="1"/>
</dbReference>
<evidence type="ECO:0000313" key="4">
    <source>
        <dbReference type="EMBL" id="KNC75960.1"/>
    </source>
</evidence>
<protein>
    <recommendedName>
        <fullName evidence="3">Tubulin-specific chaperone A</fullName>
    </recommendedName>
</protein>
<dbReference type="OrthoDB" id="296187at2759"/>
<dbReference type="PANTHER" id="PTHR21500:SF0">
    <property type="entry name" value="TUBULIN-SPECIFIC CHAPERONE A"/>
    <property type="match status" value="1"/>
</dbReference>
<dbReference type="GeneID" id="25912029"/>
<dbReference type="GO" id="GO:0005874">
    <property type="term" value="C:microtubule"/>
    <property type="evidence" value="ECO:0007669"/>
    <property type="project" value="UniProtKB-KW"/>
</dbReference>
<keyword evidence="3" id="KW-0963">Cytoplasm</keyword>